<dbReference type="InterPro" id="IPR006127">
    <property type="entry name" value="ZnuA-like"/>
</dbReference>
<protein>
    <recommendedName>
        <fullName evidence="2">High-affinity zinc uptake system protein ZnuA</fullName>
    </recommendedName>
</protein>
<dbReference type="PRINTS" id="PR00691">
    <property type="entry name" value="ADHESINB"/>
</dbReference>
<keyword evidence="5" id="KW-0406">Ion transport</keyword>
<evidence type="ECO:0000313" key="8">
    <source>
        <dbReference type="EMBL" id="PAT34808.1"/>
    </source>
</evidence>
<gene>
    <name evidence="8" type="ORF">CK620_08045</name>
</gene>
<reference evidence="8 9" key="1">
    <citation type="submission" date="2017-08" db="EMBL/GenBank/DDBJ databases">
        <title>WGS of Clinical strains of the CDC Group NO-1 linked to zoonotic infections in humans.</title>
        <authorList>
            <person name="Bernier A.-M."/>
            <person name="Bernard K."/>
        </authorList>
    </citation>
    <scope>NUCLEOTIDE SEQUENCE [LARGE SCALE GENOMIC DNA]</scope>
    <source>
        <strain evidence="8 9">NML03-0146</strain>
    </source>
</reference>
<dbReference type="Pfam" id="PF01297">
    <property type="entry name" value="ZnuA"/>
    <property type="match status" value="1"/>
</dbReference>
<evidence type="ECO:0000256" key="5">
    <source>
        <dbReference type="ARBA" id="ARBA00022906"/>
    </source>
</evidence>
<dbReference type="AlphaFoldDB" id="A0A2A2AAN3"/>
<evidence type="ECO:0000256" key="7">
    <source>
        <dbReference type="SAM" id="SignalP"/>
    </source>
</evidence>
<accession>A0A2A2AAN3</accession>
<keyword evidence="3 6" id="KW-0813">Transport</keyword>
<keyword evidence="5" id="KW-0862">Zinc</keyword>
<feature type="signal peptide" evidence="7">
    <location>
        <begin position="1"/>
        <end position="42"/>
    </location>
</feature>
<dbReference type="PRINTS" id="PR00690">
    <property type="entry name" value="ADHESNFAMILY"/>
</dbReference>
<dbReference type="GO" id="GO:0006829">
    <property type="term" value="P:zinc ion transport"/>
    <property type="evidence" value="ECO:0007669"/>
    <property type="project" value="UniProtKB-KW"/>
</dbReference>
<sequence length="325" mass="35193">MNALPPHLLARTPRAGAPAITRRRAAASLAALAASACLPARAARADQPMRVGITLHPYFSFVSHIVGDRAQVLPLIDAGFNPHAYEPRAEDIKRIGQMDVVVLNAIGHDDFAKRMIAASDKPQLPTINANADVPLLSTMALGTPQGRAVNPHTFISISASMIQVSTIARELGKLAPAHAAFFSDNARAYNRRLRKLRADALAQVTQAPDASFRVATVHGAYDYLLREFGLEVSAVVEPAHGMEPSAAQLKSMVERMRAQNIRVLFAEQDNPGGFVQTLVRETGVRVYPLTHISHGPYTAGKFEQDMAHNLNTVVRAIQESRGPRA</sequence>
<evidence type="ECO:0000256" key="3">
    <source>
        <dbReference type="ARBA" id="ARBA00022448"/>
    </source>
</evidence>
<dbReference type="InterPro" id="IPR006129">
    <property type="entry name" value="AdhesinB"/>
</dbReference>
<dbReference type="GO" id="GO:0007155">
    <property type="term" value="P:cell adhesion"/>
    <property type="evidence" value="ECO:0007669"/>
    <property type="project" value="InterPro"/>
</dbReference>
<dbReference type="PANTHER" id="PTHR42953">
    <property type="entry name" value="HIGH-AFFINITY ZINC UPTAKE SYSTEM PROTEIN ZNUA-RELATED"/>
    <property type="match status" value="1"/>
</dbReference>
<name>A0A2A2AAN3_9BURK</name>
<dbReference type="InterPro" id="IPR006128">
    <property type="entry name" value="Lipoprotein_PsaA-like"/>
</dbReference>
<dbReference type="InterPro" id="IPR050492">
    <property type="entry name" value="Bact_metal-bind_prot9"/>
</dbReference>
<proteinExistence type="inferred from homology"/>
<evidence type="ECO:0000256" key="2">
    <source>
        <dbReference type="ARBA" id="ARBA00015915"/>
    </source>
</evidence>
<organism evidence="8 9">
    <name type="scientific">Vandammella animalimorsus</name>
    <dbReference type="NCBI Taxonomy" id="2029117"/>
    <lineage>
        <taxon>Bacteria</taxon>
        <taxon>Pseudomonadati</taxon>
        <taxon>Pseudomonadota</taxon>
        <taxon>Betaproteobacteria</taxon>
        <taxon>Burkholderiales</taxon>
        <taxon>Comamonadaceae</taxon>
        <taxon>Vandammella</taxon>
    </lineage>
</organism>
<comment type="similarity">
    <text evidence="1 6">Belongs to the bacterial solute-binding protein 9 family.</text>
</comment>
<dbReference type="GO" id="GO:0046872">
    <property type="term" value="F:metal ion binding"/>
    <property type="evidence" value="ECO:0007669"/>
    <property type="project" value="InterPro"/>
</dbReference>
<feature type="chain" id="PRO_5012719617" description="High-affinity zinc uptake system protein ZnuA" evidence="7">
    <location>
        <begin position="43"/>
        <end position="325"/>
    </location>
</feature>
<dbReference type="SUPFAM" id="SSF53807">
    <property type="entry name" value="Helical backbone' metal receptor"/>
    <property type="match status" value="1"/>
</dbReference>
<evidence type="ECO:0000313" key="9">
    <source>
        <dbReference type="Proteomes" id="UP000217999"/>
    </source>
</evidence>
<dbReference type="EMBL" id="NSJF01000003">
    <property type="protein sequence ID" value="PAT34808.1"/>
    <property type="molecule type" value="Genomic_DNA"/>
</dbReference>
<evidence type="ECO:0000256" key="4">
    <source>
        <dbReference type="ARBA" id="ARBA00022729"/>
    </source>
</evidence>
<keyword evidence="4 7" id="KW-0732">Signal</keyword>
<dbReference type="RefSeq" id="WP_095549855.1">
    <property type="nucleotide sequence ID" value="NZ_CP154474.1"/>
</dbReference>
<dbReference type="Proteomes" id="UP000217999">
    <property type="component" value="Unassembled WGS sequence"/>
</dbReference>
<dbReference type="Gene3D" id="3.40.50.1980">
    <property type="entry name" value="Nitrogenase molybdenum iron protein domain"/>
    <property type="match status" value="2"/>
</dbReference>
<dbReference type="PANTHER" id="PTHR42953:SF3">
    <property type="entry name" value="HIGH-AFFINITY ZINC UPTAKE SYSTEM PROTEIN ZNUA"/>
    <property type="match status" value="1"/>
</dbReference>
<comment type="caution">
    <text evidence="8">The sequence shown here is derived from an EMBL/GenBank/DDBJ whole genome shotgun (WGS) entry which is preliminary data.</text>
</comment>
<keyword evidence="5" id="KW-0864">Zinc transport</keyword>
<evidence type="ECO:0000256" key="1">
    <source>
        <dbReference type="ARBA" id="ARBA00011028"/>
    </source>
</evidence>
<evidence type="ECO:0000256" key="6">
    <source>
        <dbReference type="RuleBase" id="RU003512"/>
    </source>
</evidence>